<evidence type="ECO:0000313" key="1">
    <source>
        <dbReference type="EMBL" id="CAH0021706.1"/>
    </source>
</evidence>
<organism evidence="1 2">
    <name type="scientific">Clonostachys rhizophaga</name>
    <dbReference type="NCBI Taxonomy" id="160324"/>
    <lineage>
        <taxon>Eukaryota</taxon>
        <taxon>Fungi</taxon>
        <taxon>Dikarya</taxon>
        <taxon>Ascomycota</taxon>
        <taxon>Pezizomycotina</taxon>
        <taxon>Sordariomycetes</taxon>
        <taxon>Hypocreomycetidae</taxon>
        <taxon>Hypocreales</taxon>
        <taxon>Bionectriaceae</taxon>
        <taxon>Clonostachys</taxon>
    </lineage>
</organism>
<dbReference type="Proteomes" id="UP000696573">
    <property type="component" value="Unassembled WGS sequence"/>
</dbReference>
<reference evidence="1" key="1">
    <citation type="submission" date="2021-10" db="EMBL/GenBank/DDBJ databases">
        <authorList>
            <person name="Piombo E."/>
        </authorList>
    </citation>
    <scope>NUCLEOTIDE SEQUENCE</scope>
</reference>
<protein>
    <submittedName>
        <fullName evidence="1">Uncharacterized protein</fullName>
    </submittedName>
</protein>
<accession>A0A9N9VAT9</accession>
<comment type="caution">
    <text evidence="1">The sequence shown here is derived from an EMBL/GenBank/DDBJ whole genome shotgun (WGS) entry which is preliminary data.</text>
</comment>
<dbReference type="AlphaFoldDB" id="A0A9N9VAT9"/>
<sequence length="234" mass="25699">MQLGSSYGPGPIDSAFTNAVTGAATEFQDTFPDNSGFRFALVEQCLRLRESLPSTAKSVKVIDLGLSFLILALTISHGTTYEISGGGLAHLESLPPETQRALDQTIRFKADLYLSVLLERSLGRLLSSIEDYLKHPQREEWAATCFTICLLLMGAESLQVDMYINGTNPDADVNAMEGGVIKPLVGLFQESTSGLNPLLIDWSKEQNVDFLRGYPVIQYALADLHELTLDYVYS</sequence>
<keyword evidence="2" id="KW-1185">Reference proteome</keyword>
<gene>
    <name evidence="1" type="ORF">CRHIZ90672A_00010385</name>
</gene>
<proteinExistence type="predicted"/>
<name>A0A9N9VAT9_9HYPO</name>
<evidence type="ECO:0000313" key="2">
    <source>
        <dbReference type="Proteomes" id="UP000696573"/>
    </source>
</evidence>
<dbReference type="EMBL" id="CABFNQ020000659">
    <property type="protein sequence ID" value="CAH0021706.1"/>
    <property type="molecule type" value="Genomic_DNA"/>
</dbReference>